<dbReference type="InterPro" id="IPR051175">
    <property type="entry name" value="CLK_kinases"/>
</dbReference>
<sequence>MTSHASSVTTSRTSSEPYHQPEQSQEPDTEPEFIYGHMPADGDIDVEELDGYCEGGFHPVQLGDLLGRGGRFRVVHKLGTGGFGTVWLCHDKLARKWRAVKITTAKHSTPDCSELDTAELLHDAGVDVAQMASHQHTGPARVLLAPRPQRPPPVLAPPEVYFPSQPVGFAYDVWALGCSMMEVRLGNRPFCGYDLDNTSISALQNMELTMGPMPLAFRRDLKKYGFGSANCPHGAGCGNEGCWGDELVPYTIRTKDAVKRRHGYTEGFPWTYDKVEDKARLQEYRAETKRKTGVQESSDYLKDSMRRGCSIKLDPYAFDDIKSVYHSRDSDSNSDGCLPACKLDRPSFPDNLTAARNFIHYRAPFPEIDELHDLRLKIFCWKPEERATTGEIQRHGWFNTRHDGE</sequence>
<dbReference type="PANTHER" id="PTHR45646">
    <property type="entry name" value="SERINE/THREONINE-PROTEIN KINASE DOA-RELATED"/>
    <property type="match status" value="1"/>
</dbReference>
<keyword evidence="5 6" id="KW-0067">ATP-binding</keyword>
<protein>
    <recommendedName>
        <fullName evidence="8">Protein kinase domain-containing protein</fullName>
    </recommendedName>
</protein>
<gene>
    <name evidence="9" type="ORF">B0T26DRAFT_757493</name>
</gene>
<accession>A0AA39ZUL7</accession>
<evidence type="ECO:0000256" key="7">
    <source>
        <dbReference type="SAM" id="MobiDB-lite"/>
    </source>
</evidence>
<dbReference type="Gene3D" id="3.30.200.20">
    <property type="entry name" value="Phosphorylase Kinase, domain 1"/>
    <property type="match status" value="1"/>
</dbReference>
<evidence type="ECO:0000313" key="10">
    <source>
        <dbReference type="Proteomes" id="UP001172101"/>
    </source>
</evidence>
<evidence type="ECO:0000256" key="2">
    <source>
        <dbReference type="ARBA" id="ARBA00022679"/>
    </source>
</evidence>
<name>A0AA39ZUL7_9PEZI</name>
<evidence type="ECO:0000259" key="8">
    <source>
        <dbReference type="SMART" id="SM00220"/>
    </source>
</evidence>
<proteinExistence type="predicted"/>
<keyword evidence="3 6" id="KW-0547">Nucleotide-binding</keyword>
<dbReference type="InterPro" id="IPR017441">
    <property type="entry name" value="Protein_kinase_ATP_BS"/>
</dbReference>
<dbReference type="GO" id="GO:0005524">
    <property type="term" value="F:ATP binding"/>
    <property type="evidence" value="ECO:0007669"/>
    <property type="project" value="UniProtKB-UniRule"/>
</dbReference>
<dbReference type="PROSITE" id="PS00107">
    <property type="entry name" value="PROTEIN_KINASE_ATP"/>
    <property type="match status" value="1"/>
</dbReference>
<feature type="region of interest" description="Disordered" evidence="7">
    <location>
        <begin position="1"/>
        <end position="36"/>
    </location>
</feature>
<evidence type="ECO:0000256" key="4">
    <source>
        <dbReference type="ARBA" id="ARBA00022777"/>
    </source>
</evidence>
<evidence type="ECO:0000313" key="9">
    <source>
        <dbReference type="EMBL" id="KAK0703997.1"/>
    </source>
</evidence>
<dbReference type="Proteomes" id="UP001172101">
    <property type="component" value="Unassembled WGS sequence"/>
</dbReference>
<evidence type="ECO:0000256" key="1">
    <source>
        <dbReference type="ARBA" id="ARBA00022527"/>
    </source>
</evidence>
<evidence type="ECO:0000256" key="5">
    <source>
        <dbReference type="ARBA" id="ARBA00022840"/>
    </source>
</evidence>
<dbReference type="EMBL" id="JAUIRO010000008">
    <property type="protein sequence ID" value="KAK0703997.1"/>
    <property type="molecule type" value="Genomic_DNA"/>
</dbReference>
<dbReference type="GO" id="GO:0004674">
    <property type="term" value="F:protein serine/threonine kinase activity"/>
    <property type="evidence" value="ECO:0007669"/>
    <property type="project" value="UniProtKB-KW"/>
</dbReference>
<feature type="binding site" evidence="6">
    <location>
        <position position="101"/>
    </location>
    <ligand>
        <name>ATP</name>
        <dbReference type="ChEBI" id="CHEBI:30616"/>
    </ligand>
</feature>
<keyword evidence="4" id="KW-0418">Kinase</keyword>
<keyword evidence="1" id="KW-0723">Serine/threonine-protein kinase</keyword>
<comment type="caution">
    <text evidence="9">The sequence shown here is derived from an EMBL/GenBank/DDBJ whole genome shotgun (WGS) entry which is preliminary data.</text>
</comment>
<dbReference type="Gene3D" id="1.10.510.10">
    <property type="entry name" value="Transferase(Phosphotransferase) domain 1"/>
    <property type="match status" value="1"/>
</dbReference>
<feature type="domain" description="Protein kinase" evidence="8">
    <location>
        <begin position="72"/>
        <end position="398"/>
    </location>
</feature>
<feature type="compositionally biased region" description="Polar residues" evidence="7">
    <location>
        <begin position="1"/>
        <end position="24"/>
    </location>
</feature>
<reference evidence="9" key="1">
    <citation type="submission" date="2023-06" db="EMBL/GenBank/DDBJ databases">
        <title>Genome-scale phylogeny and comparative genomics of the fungal order Sordariales.</title>
        <authorList>
            <consortium name="Lawrence Berkeley National Laboratory"/>
            <person name="Hensen N."/>
            <person name="Bonometti L."/>
            <person name="Westerberg I."/>
            <person name="Brannstrom I.O."/>
            <person name="Guillou S."/>
            <person name="Cros-Aarteil S."/>
            <person name="Calhoun S."/>
            <person name="Haridas S."/>
            <person name="Kuo A."/>
            <person name="Mondo S."/>
            <person name="Pangilinan J."/>
            <person name="Riley R."/>
            <person name="LaButti K."/>
            <person name="Andreopoulos B."/>
            <person name="Lipzen A."/>
            <person name="Chen C."/>
            <person name="Yanf M."/>
            <person name="Daum C."/>
            <person name="Ng V."/>
            <person name="Clum A."/>
            <person name="Steindorff A."/>
            <person name="Ohm R."/>
            <person name="Martin F."/>
            <person name="Silar P."/>
            <person name="Natvig D."/>
            <person name="Lalanne C."/>
            <person name="Gautier V."/>
            <person name="Ament-velasquez S.L."/>
            <person name="Kruys A."/>
            <person name="Hutchinson M.I."/>
            <person name="Powell A.J."/>
            <person name="Barry K."/>
            <person name="Miller A.N."/>
            <person name="Grigoriev I.V."/>
            <person name="Debuchy R."/>
            <person name="Gladieux P."/>
            <person name="Thoren M.H."/>
            <person name="Johannesson H."/>
        </authorList>
    </citation>
    <scope>NUCLEOTIDE SEQUENCE</scope>
    <source>
        <strain evidence="9">SMH2392-1A</strain>
    </source>
</reference>
<dbReference type="GeneID" id="85329524"/>
<dbReference type="SUPFAM" id="SSF56112">
    <property type="entry name" value="Protein kinase-like (PK-like)"/>
    <property type="match status" value="1"/>
</dbReference>
<evidence type="ECO:0000256" key="3">
    <source>
        <dbReference type="ARBA" id="ARBA00022741"/>
    </source>
</evidence>
<evidence type="ECO:0000256" key="6">
    <source>
        <dbReference type="PROSITE-ProRule" id="PRU10141"/>
    </source>
</evidence>
<dbReference type="InterPro" id="IPR011009">
    <property type="entry name" value="Kinase-like_dom_sf"/>
</dbReference>
<dbReference type="InterPro" id="IPR000719">
    <property type="entry name" value="Prot_kinase_dom"/>
</dbReference>
<dbReference type="AlphaFoldDB" id="A0AA39ZUL7"/>
<dbReference type="SMART" id="SM00220">
    <property type="entry name" value="S_TKc"/>
    <property type="match status" value="1"/>
</dbReference>
<dbReference type="RefSeq" id="XP_060290856.1">
    <property type="nucleotide sequence ID" value="XM_060446254.1"/>
</dbReference>
<keyword evidence="2" id="KW-0808">Transferase</keyword>
<keyword evidence="10" id="KW-1185">Reference proteome</keyword>
<organism evidence="9 10">
    <name type="scientific">Lasiosphaeria miniovina</name>
    <dbReference type="NCBI Taxonomy" id="1954250"/>
    <lineage>
        <taxon>Eukaryota</taxon>
        <taxon>Fungi</taxon>
        <taxon>Dikarya</taxon>
        <taxon>Ascomycota</taxon>
        <taxon>Pezizomycotina</taxon>
        <taxon>Sordariomycetes</taxon>
        <taxon>Sordariomycetidae</taxon>
        <taxon>Sordariales</taxon>
        <taxon>Lasiosphaeriaceae</taxon>
        <taxon>Lasiosphaeria</taxon>
    </lineage>
</organism>